<dbReference type="PANTHER" id="PTHR22607">
    <property type="entry name" value="DELETED IN ORAL CANCER 1/CDK2-ASSOCIATED PROTEIN 1"/>
    <property type="match status" value="1"/>
</dbReference>
<dbReference type="InterPro" id="IPR017266">
    <property type="entry name" value="DOC_1/2"/>
</dbReference>
<feature type="region of interest" description="Disordered" evidence="5">
    <location>
        <begin position="29"/>
        <end position="54"/>
    </location>
</feature>
<name>A0A0N4U2F0_DRAME</name>
<keyword evidence="3" id="KW-0597">Phosphoprotein</keyword>
<dbReference type="Proteomes" id="UP000274756">
    <property type="component" value="Unassembled WGS sequence"/>
</dbReference>
<accession>A0A0N4U2F0</accession>
<evidence type="ECO:0000256" key="5">
    <source>
        <dbReference type="SAM" id="MobiDB-lite"/>
    </source>
</evidence>
<dbReference type="Pfam" id="PF09806">
    <property type="entry name" value="CDK2AP"/>
    <property type="match status" value="1"/>
</dbReference>
<dbReference type="WBParaSite" id="DME_0000085101-mRNA-1">
    <property type="protein sequence ID" value="DME_0000085101-mRNA-1"/>
    <property type="gene ID" value="DME_0000085101"/>
</dbReference>
<keyword evidence="4" id="KW-0539">Nucleus</keyword>
<gene>
    <name evidence="6" type="ORF">DME_LOCUS5211</name>
</gene>
<evidence type="ECO:0000256" key="4">
    <source>
        <dbReference type="ARBA" id="ARBA00023242"/>
    </source>
</evidence>
<reference evidence="9" key="1">
    <citation type="submission" date="2017-02" db="UniProtKB">
        <authorList>
            <consortium name="WormBaseParasite"/>
        </authorList>
    </citation>
    <scope>IDENTIFICATION</scope>
</reference>
<feature type="compositionally biased region" description="Polar residues" evidence="5">
    <location>
        <begin position="32"/>
        <end position="43"/>
    </location>
</feature>
<sequence length="109" mass="11814">MSAEDLSISSTAVATTTTTALTATTTVQQLTSNQSSTTATLPQYSVPSTVSSGSSKYQQLLNVIEDLGKDIRPTYTGNKICSERLKREIIQARLLVRECLMETGKHCNQ</sequence>
<proteinExistence type="inferred from homology"/>
<dbReference type="Proteomes" id="UP000038040">
    <property type="component" value="Unplaced"/>
</dbReference>
<dbReference type="Gene3D" id="6.10.140.1300">
    <property type="match status" value="1"/>
</dbReference>
<comment type="similarity">
    <text evidence="2">Belongs to the CDK2AP family.</text>
</comment>
<dbReference type="OrthoDB" id="9628807at2759"/>
<evidence type="ECO:0000313" key="9">
    <source>
        <dbReference type="WBParaSite" id="DME_0000085101-mRNA-1"/>
    </source>
</evidence>
<dbReference type="PANTHER" id="PTHR22607:SF3">
    <property type="entry name" value="CDK2-ASSOCIATED PROTEIN 1, ISOFORM B"/>
    <property type="match status" value="1"/>
</dbReference>
<evidence type="ECO:0000256" key="2">
    <source>
        <dbReference type="ARBA" id="ARBA00008485"/>
    </source>
</evidence>
<dbReference type="STRING" id="318479.A0A0N4U2F0"/>
<dbReference type="GO" id="GO:0005737">
    <property type="term" value="C:cytoplasm"/>
    <property type="evidence" value="ECO:0007669"/>
    <property type="project" value="TreeGrafter"/>
</dbReference>
<reference evidence="6 8" key="2">
    <citation type="submission" date="2018-11" db="EMBL/GenBank/DDBJ databases">
        <authorList>
            <consortium name="Pathogen Informatics"/>
        </authorList>
    </citation>
    <scope>NUCLEOTIDE SEQUENCE [LARGE SCALE GENOMIC DNA]</scope>
</reference>
<evidence type="ECO:0000313" key="6">
    <source>
        <dbReference type="EMBL" id="VDN55238.1"/>
    </source>
</evidence>
<comment type="subcellular location">
    <subcellularLocation>
        <location evidence="1">Nucleus</location>
    </subcellularLocation>
</comment>
<dbReference type="GO" id="GO:0005634">
    <property type="term" value="C:nucleus"/>
    <property type="evidence" value="ECO:0007669"/>
    <property type="project" value="UniProtKB-SubCell"/>
</dbReference>
<evidence type="ECO:0000256" key="3">
    <source>
        <dbReference type="ARBA" id="ARBA00022553"/>
    </source>
</evidence>
<organism evidence="7 9">
    <name type="scientific">Dracunculus medinensis</name>
    <name type="common">Guinea worm</name>
    <dbReference type="NCBI Taxonomy" id="318479"/>
    <lineage>
        <taxon>Eukaryota</taxon>
        <taxon>Metazoa</taxon>
        <taxon>Ecdysozoa</taxon>
        <taxon>Nematoda</taxon>
        <taxon>Chromadorea</taxon>
        <taxon>Rhabditida</taxon>
        <taxon>Spirurina</taxon>
        <taxon>Dracunculoidea</taxon>
        <taxon>Dracunculidae</taxon>
        <taxon>Dracunculus</taxon>
    </lineage>
</organism>
<keyword evidence="8" id="KW-1185">Reference proteome</keyword>
<evidence type="ECO:0000313" key="7">
    <source>
        <dbReference type="Proteomes" id="UP000038040"/>
    </source>
</evidence>
<evidence type="ECO:0000313" key="8">
    <source>
        <dbReference type="Proteomes" id="UP000274756"/>
    </source>
</evidence>
<protein>
    <submittedName>
        <fullName evidence="9">Cyclin-dependent kinase 2-associated protein 1</fullName>
    </submittedName>
</protein>
<evidence type="ECO:0000256" key="1">
    <source>
        <dbReference type="ARBA" id="ARBA00004123"/>
    </source>
</evidence>
<dbReference type="EMBL" id="UYYG01001151">
    <property type="protein sequence ID" value="VDN55238.1"/>
    <property type="molecule type" value="Genomic_DNA"/>
</dbReference>
<dbReference type="AlphaFoldDB" id="A0A0N4U2F0"/>
<feature type="compositionally biased region" description="Low complexity" evidence="5">
    <location>
        <begin position="45"/>
        <end position="54"/>
    </location>
</feature>